<dbReference type="Gene3D" id="2.70.220.10">
    <property type="entry name" value="Ganglioside GM2 activator"/>
    <property type="match status" value="1"/>
</dbReference>
<dbReference type="Pfam" id="PF06477">
    <property type="entry name" value="DUF1091"/>
    <property type="match status" value="1"/>
</dbReference>
<dbReference type="Proteomes" id="UP000235965">
    <property type="component" value="Unassembled WGS sequence"/>
</dbReference>
<reference evidence="2 3" key="1">
    <citation type="submission" date="2017-12" db="EMBL/GenBank/DDBJ databases">
        <title>Hemimetabolous genomes reveal molecular basis of termite eusociality.</title>
        <authorList>
            <person name="Harrison M.C."/>
            <person name="Jongepier E."/>
            <person name="Robertson H.M."/>
            <person name="Arning N."/>
            <person name="Bitard-Feildel T."/>
            <person name="Chao H."/>
            <person name="Childers C.P."/>
            <person name="Dinh H."/>
            <person name="Doddapaneni H."/>
            <person name="Dugan S."/>
            <person name="Gowin J."/>
            <person name="Greiner C."/>
            <person name="Han Y."/>
            <person name="Hu H."/>
            <person name="Hughes D.S.T."/>
            <person name="Huylmans A.-K."/>
            <person name="Kemena C."/>
            <person name="Kremer L.P.M."/>
            <person name="Lee S.L."/>
            <person name="Lopez-Ezquerra A."/>
            <person name="Mallet L."/>
            <person name="Monroy-Kuhn J.M."/>
            <person name="Moser A."/>
            <person name="Murali S.C."/>
            <person name="Muzny D.M."/>
            <person name="Otani S."/>
            <person name="Piulachs M.-D."/>
            <person name="Poelchau M."/>
            <person name="Qu J."/>
            <person name="Schaub F."/>
            <person name="Wada-Katsumata A."/>
            <person name="Worley K.C."/>
            <person name="Xie Q."/>
            <person name="Ylla G."/>
            <person name="Poulsen M."/>
            <person name="Gibbs R.A."/>
            <person name="Schal C."/>
            <person name="Richards S."/>
            <person name="Belles X."/>
            <person name="Korb J."/>
            <person name="Bornberg-Bauer E."/>
        </authorList>
    </citation>
    <scope>NUCLEOTIDE SEQUENCE [LARGE SCALE GENOMIC DNA]</scope>
    <source>
        <tissue evidence="2">Whole body</tissue>
    </source>
</reference>
<dbReference type="OrthoDB" id="8186735at2759"/>
<evidence type="ECO:0008006" key="4">
    <source>
        <dbReference type="Google" id="ProtNLM"/>
    </source>
</evidence>
<accession>A0A2J7QGY1</accession>
<protein>
    <recommendedName>
        <fullName evidence="4">MD-2-related lipid-recognition domain-containing protein</fullName>
    </recommendedName>
</protein>
<feature type="non-terminal residue" evidence="2">
    <location>
        <position position="1"/>
    </location>
</feature>
<dbReference type="PANTHER" id="PTHR21112">
    <property type="entry name" value="CHEMOSENSORY PROTEIN A 29A-RELATED"/>
    <property type="match status" value="1"/>
</dbReference>
<comment type="caution">
    <text evidence="2">The sequence shown here is derived from an EMBL/GenBank/DDBJ whole genome shotgun (WGS) entry which is preliminary data.</text>
</comment>
<evidence type="ECO:0000256" key="1">
    <source>
        <dbReference type="ARBA" id="ARBA00022729"/>
    </source>
</evidence>
<proteinExistence type="predicted"/>
<evidence type="ECO:0000313" key="2">
    <source>
        <dbReference type="EMBL" id="PNF27837.1"/>
    </source>
</evidence>
<dbReference type="PANTHER" id="PTHR21112:SF0">
    <property type="entry name" value="CHEMOSENSORY PROTEIN A 29A-RELATED"/>
    <property type="match status" value="1"/>
</dbReference>
<keyword evidence="3" id="KW-1185">Reference proteome</keyword>
<dbReference type="InterPro" id="IPR010512">
    <property type="entry name" value="DUF1091"/>
</dbReference>
<dbReference type="SUPFAM" id="SSF63707">
    <property type="entry name" value="Ganglioside M2 (gm2) activator"/>
    <property type="match status" value="1"/>
</dbReference>
<gene>
    <name evidence="2" type="ORF">B7P43_G09174</name>
</gene>
<organism evidence="2 3">
    <name type="scientific">Cryptotermes secundus</name>
    <dbReference type="NCBI Taxonomy" id="105785"/>
    <lineage>
        <taxon>Eukaryota</taxon>
        <taxon>Metazoa</taxon>
        <taxon>Ecdysozoa</taxon>
        <taxon>Arthropoda</taxon>
        <taxon>Hexapoda</taxon>
        <taxon>Insecta</taxon>
        <taxon>Pterygota</taxon>
        <taxon>Neoptera</taxon>
        <taxon>Polyneoptera</taxon>
        <taxon>Dictyoptera</taxon>
        <taxon>Blattodea</taxon>
        <taxon>Blattoidea</taxon>
        <taxon>Termitoidae</taxon>
        <taxon>Kalotermitidae</taxon>
        <taxon>Cryptotermitinae</taxon>
        <taxon>Cryptotermes</taxon>
    </lineage>
</organism>
<evidence type="ECO:0000313" key="3">
    <source>
        <dbReference type="Proteomes" id="UP000235965"/>
    </source>
</evidence>
<dbReference type="EMBL" id="NEVH01014359">
    <property type="protein sequence ID" value="PNF27837.1"/>
    <property type="molecule type" value="Genomic_DNA"/>
</dbReference>
<keyword evidence="1" id="KW-0732">Signal</keyword>
<sequence length="183" mass="20680">VGATRAHEVRPLQRTYFMTDFAEDTTQLQNATPFVMTLQAVRTTCSNGDFIISKDVRVGTDGPVPTLNSKYDIVKDLPKDVQCGTEFFKKEGDEYNKLPFAMDPSDCCNILTTEKYKEAMEKQNVPKDCPIKAGSYELKNFIVDTEPMSDDIQRGEFRAAFKMTLPSGDCLYGEETDWKVTDK</sequence>
<dbReference type="InterPro" id="IPR036846">
    <property type="entry name" value="GM2-AP_sf"/>
</dbReference>
<dbReference type="InParanoid" id="A0A2J7QGY1"/>
<dbReference type="AlphaFoldDB" id="A0A2J7QGY1"/>
<name>A0A2J7QGY1_9NEOP</name>